<keyword evidence="1" id="KW-0812">Transmembrane</keyword>
<feature type="transmembrane region" description="Helical" evidence="1">
    <location>
        <begin position="88"/>
        <end position="111"/>
    </location>
</feature>
<reference evidence="2" key="1">
    <citation type="submission" date="2020-06" db="EMBL/GenBank/DDBJ databases">
        <authorList>
            <person name="Li T."/>
            <person name="Hu X."/>
            <person name="Zhang T."/>
            <person name="Song X."/>
            <person name="Zhang H."/>
            <person name="Dai N."/>
            <person name="Sheng W."/>
            <person name="Hou X."/>
            <person name="Wei L."/>
        </authorList>
    </citation>
    <scope>NUCLEOTIDE SEQUENCE</scope>
    <source>
        <strain evidence="2">KEN8</strain>
        <tissue evidence="2">Leaf</tissue>
    </source>
</reference>
<name>A0AAW2SEN9_9LAMI</name>
<gene>
    <name evidence="2" type="ORF">Scaly_0443400</name>
</gene>
<organism evidence="2">
    <name type="scientific">Sesamum calycinum</name>
    <dbReference type="NCBI Taxonomy" id="2727403"/>
    <lineage>
        <taxon>Eukaryota</taxon>
        <taxon>Viridiplantae</taxon>
        <taxon>Streptophyta</taxon>
        <taxon>Embryophyta</taxon>
        <taxon>Tracheophyta</taxon>
        <taxon>Spermatophyta</taxon>
        <taxon>Magnoliopsida</taxon>
        <taxon>eudicotyledons</taxon>
        <taxon>Gunneridae</taxon>
        <taxon>Pentapetalae</taxon>
        <taxon>asterids</taxon>
        <taxon>lamiids</taxon>
        <taxon>Lamiales</taxon>
        <taxon>Pedaliaceae</taxon>
        <taxon>Sesamum</taxon>
    </lineage>
</organism>
<sequence length="367" mass="40407">MGTSSCQTFMAFILKFLNFLQAFVGVAMIIYSAYMLSQWQHRPDEFPSPAPSHDVSGIPSSDDVVNHLNLALSDNALHINFHSLPAPWFIYACMGIGVIICCITCIGNIAAESINGCCLCFIAVDVSAWLEISGASISATENVNDIKTSKLYYILTCEIASLEAVLVCFIDYCISSTGNGLVALVAFDRHWKKDVPFDPTGELDSLMAFIEDNMDMLKSTRMLASIMFTDSVSVLASEKRRGLWNILKSPGNGDLDICINSLKFASLINSEFAVLSLSSAFSKQHLKALSLLFATILRFMVSSRDVDDDIEAEYDYSSREPLLIPRPSQACGSPRGDSDIWSSRMRQKYGLNTGDSKTQFTESKPVH</sequence>
<keyword evidence="1" id="KW-1133">Transmembrane helix</keyword>
<evidence type="ECO:0000256" key="1">
    <source>
        <dbReference type="SAM" id="Phobius"/>
    </source>
</evidence>
<proteinExistence type="predicted"/>
<protein>
    <submittedName>
        <fullName evidence="2">Tetraspanin-18</fullName>
    </submittedName>
</protein>
<evidence type="ECO:0000313" key="2">
    <source>
        <dbReference type="EMBL" id="KAL0390863.1"/>
    </source>
</evidence>
<keyword evidence="1" id="KW-0472">Membrane</keyword>
<dbReference type="EMBL" id="JACGWM010000002">
    <property type="protein sequence ID" value="KAL0390863.1"/>
    <property type="molecule type" value="Genomic_DNA"/>
</dbReference>
<comment type="caution">
    <text evidence="2">The sequence shown here is derived from an EMBL/GenBank/DDBJ whole genome shotgun (WGS) entry which is preliminary data.</text>
</comment>
<dbReference type="AlphaFoldDB" id="A0AAW2SEN9"/>
<reference evidence="2" key="2">
    <citation type="journal article" date="2024" name="Plant">
        <title>Genomic evolution and insights into agronomic trait innovations of Sesamum species.</title>
        <authorList>
            <person name="Miao H."/>
            <person name="Wang L."/>
            <person name="Qu L."/>
            <person name="Liu H."/>
            <person name="Sun Y."/>
            <person name="Le M."/>
            <person name="Wang Q."/>
            <person name="Wei S."/>
            <person name="Zheng Y."/>
            <person name="Lin W."/>
            <person name="Duan Y."/>
            <person name="Cao H."/>
            <person name="Xiong S."/>
            <person name="Wang X."/>
            <person name="Wei L."/>
            <person name="Li C."/>
            <person name="Ma Q."/>
            <person name="Ju M."/>
            <person name="Zhao R."/>
            <person name="Li G."/>
            <person name="Mu C."/>
            <person name="Tian Q."/>
            <person name="Mei H."/>
            <person name="Zhang T."/>
            <person name="Gao T."/>
            <person name="Zhang H."/>
        </authorList>
    </citation>
    <scope>NUCLEOTIDE SEQUENCE</scope>
    <source>
        <strain evidence="2">KEN8</strain>
    </source>
</reference>
<feature type="transmembrane region" description="Helical" evidence="1">
    <location>
        <begin position="12"/>
        <end position="34"/>
    </location>
</feature>
<accession>A0AAW2SEN9</accession>